<name>A0A2P2NAP2_RHIMU</name>
<sequence length="33" mass="3839">MPLTLRGMLNFLRQLTKISSLIHKTKQPTSQKQ</sequence>
<dbReference type="EMBL" id="GGEC01059051">
    <property type="protein sequence ID" value="MBX39535.1"/>
    <property type="molecule type" value="Transcribed_RNA"/>
</dbReference>
<proteinExistence type="predicted"/>
<dbReference type="AlphaFoldDB" id="A0A2P2NAP2"/>
<reference evidence="1" key="1">
    <citation type="submission" date="2018-02" db="EMBL/GenBank/DDBJ databases">
        <title>Rhizophora mucronata_Transcriptome.</title>
        <authorList>
            <person name="Meera S.P."/>
            <person name="Sreeshan A."/>
            <person name="Augustine A."/>
        </authorList>
    </citation>
    <scope>NUCLEOTIDE SEQUENCE</scope>
    <source>
        <tissue evidence="1">Leaf</tissue>
    </source>
</reference>
<organism evidence="1">
    <name type="scientific">Rhizophora mucronata</name>
    <name type="common">Asiatic mangrove</name>
    <dbReference type="NCBI Taxonomy" id="61149"/>
    <lineage>
        <taxon>Eukaryota</taxon>
        <taxon>Viridiplantae</taxon>
        <taxon>Streptophyta</taxon>
        <taxon>Embryophyta</taxon>
        <taxon>Tracheophyta</taxon>
        <taxon>Spermatophyta</taxon>
        <taxon>Magnoliopsida</taxon>
        <taxon>eudicotyledons</taxon>
        <taxon>Gunneridae</taxon>
        <taxon>Pentapetalae</taxon>
        <taxon>rosids</taxon>
        <taxon>fabids</taxon>
        <taxon>Malpighiales</taxon>
        <taxon>Rhizophoraceae</taxon>
        <taxon>Rhizophora</taxon>
    </lineage>
</organism>
<evidence type="ECO:0000313" key="1">
    <source>
        <dbReference type="EMBL" id="MBX39535.1"/>
    </source>
</evidence>
<accession>A0A2P2NAP2</accession>
<protein>
    <submittedName>
        <fullName evidence="1">Uncharacterized protein</fullName>
    </submittedName>
</protein>